<dbReference type="InterPro" id="IPR013947">
    <property type="entry name" value="Mediator_Med14"/>
</dbReference>
<dbReference type="GO" id="GO:0016592">
    <property type="term" value="C:mediator complex"/>
    <property type="evidence" value="ECO:0007669"/>
    <property type="project" value="UniProtKB-UniRule"/>
</dbReference>
<evidence type="ECO:0000256" key="6">
    <source>
        <dbReference type="ARBA" id="ARBA00023242"/>
    </source>
</evidence>
<keyword evidence="5 7" id="KW-0804">Transcription</keyword>
<organism evidence="10">
    <name type="scientific">Musa acuminata subsp. malaccensis</name>
    <name type="common">Wild banana</name>
    <name type="synonym">Musa malaccensis</name>
    <dbReference type="NCBI Taxonomy" id="214687"/>
    <lineage>
        <taxon>Eukaryota</taxon>
        <taxon>Viridiplantae</taxon>
        <taxon>Streptophyta</taxon>
        <taxon>Embryophyta</taxon>
        <taxon>Tracheophyta</taxon>
        <taxon>Spermatophyta</taxon>
        <taxon>Magnoliopsida</taxon>
        <taxon>Liliopsida</taxon>
        <taxon>Zingiberales</taxon>
        <taxon>Musaceae</taxon>
        <taxon>Musa</taxon>
    </lineage>
</organism>
<feature type="region of interest" description="Disordered" evidence="8">
    <location>
        <begin position="710"/>
        <end position="729"/>
    </location>
</feature>
<name>A0A8D7A2N3_MUSAM</name>
<sequence length="1818" mass="198846">MAAELGQQTVEFSALVRRAAEDSYLALKELVERSRTPEDLRSDSEKKIDLLKFIVKTRQRMLRLHVLAKWCQQVPLIQYCQQLAATLSSHETCFTQTADSLFFMHEGLQHARAPIFDVPSATEVLLTGSYQRLPKCIDDLGIQSSLSEDEQKPTLKKLDTILRSKLLEVVLPKEITEVTVSNGTAVLRVDGEFKVFLTLGYRGHLSLWRILHLELLVGEKNGNIRLEETRRYALGDDLERRMAAAENPLSILYTVLHELCVALVMDTVLRQVQVLRQGRWKDAIRFELVSDGSAGQVGNTSALQLTQEGELDTTGLKTPGLKIIYWLDADKNAGGSDFSSCPFLKVEPGQDTQIKCVHSSFVLDPLTGKEATFALDQNCIDVERLLLRAIACNRYTRLLEIQRELSKSVNICRESGDVVLGCDGGVVADLRKMDEDSSNQDYFGDEILKVRACGMSFITLGINIRNGRFLLQSSKNILSPSTLVDYEEALNQGSLSIMDVFTSLKSKSILNLFASTGRFLGLEVYDQSLTTLKIPKSILNGSDILIMGFPQCANSYYLLMQVDKDFKPVFSLLELRSDQDGKSSSFTDAIQVIRFNRIDIGQMKIVDDELNMSLFDWEKLCSLPKLGTFIQVVEHDFGVDSALQFPGFSQSSFSSVVDEVFKFEKGQLPKTNQLTSSYKMPPLSYLGSPSSSNQGINTGVTSTNLEGELQQSQVHKVGKASSSFTSSSNSLHVTSNLKGIIQNGATGSLSSSSPVRISSVHKLSTLRSDQDRSSLRYPYSADVGQYPPADEPPKVLNMIEGNGPGQLLPPLRTTCPPISAHSMAPNDIVNSSPGILVGSSEVTRSNTLLLANPCKTCQTPEFGATRSDDNGAHKHERKGRKRSLVDFINLLPSFQGSEASSLQHKRQKISRLANSHAASSPPLPSLLACRTGGHTFGDLLGEANHGISPSNLYVSVLLHIVRHCSLCIKHAQLTSQMDALNISYVEEVGLRIPSLNLWLKLPFARDDSWQRICLRLGKPGTMCWDVKINDPYFRELWNLNKGSTTTSWGSGVRIANTSEVDSHIHYDPEGVVLSYKSVEDDSVQRLVSDLRRLSNARLFARGMRKLIGLGTGDRIDDNTNSDSKAQAKGTGEIVDKLSEQMRKAFKIEAVGLMSLWFSYGSMPVIVHFVVEWEADKEGCTMHVSPDQLWPHTKFLEDFINGGEVASFLDCIRLTAGPLLALCGAIRPARIPVPVSVGHSLVQKQNSFMSSHGLMANPSSTAIQLPSSSPTTTTLMTQLGSHSLQNAAVLSAAGRGGPGLVPSSLLPFDVSVVLRGPYWIRIIYRKKFAVDMRCFAGDQVWLQPATPPKGGPAAGGSLPCPQFRPFIMEHVAQGLNALEPNFSAASHAGGHLGSSNANVSSVSQPLASNANRISVASSAGISRPSSVIANQVGGNINRIGSAMLASSGLSPGISGVPLRISPGTGFPVHVKGELNAAFIGLGDDGGYGGGWVPLAALKKVLRGILKYLGVLWLFAQLPDLLKEILGSILRDNEGALLNLDQEQPALRFFVGGYVFAVSVHRVQLLLQVLSVKRFHHQQQQQQQQQNQNTSQEELAPGEINEICDYFSRRVASEPYDASRVASFITLLTLPVSVLREFLKLISWKKGLSQAHGGDVASAQRSRIEICLENHSGSVLDENSEATSCSKSNIHHDRAHNLVDFALTFVLDPAHIPHMNAAGGAAWLPYCVSVRLRYSFGDNAHVSFLGMQGSHGGRACWSRQEDWEKCKQRMARAAEFANGNSAADVSQGRLRLVADTLQRTLQMLLQQLRDGAVPLSSSGT</sequence>
<evidence type="ECO:0000313" key="10">
    <source>
        <dbReference type="EMBL" id="CAG1839588.1"/>
    </source>
</evidence>
<keyword evidence="4 7" id="KW-0010">Activator</keyword>
<dbReference type="InterPro" id="IPR055122">
    <property type="entry name" value="Med14_N"/>
</dbReference>
<dbReference type="GO" id="GO:0006357">
    <property type="term" value="P:regulation of transcription by RNA polymerase II"/>
    <property type="evidence" value="ECO:0007669"/>
    <property type="project" value="InterPro"/>
</dbReference>
<reference evidence="10" key="1">
    <citation type="submission" date="2021-03" db="EMBL/GenBank/DDBJ databases">
        <authorList>
            <consortium name="Genoscope - CEA"/>
            <person name="William W."/>
        </authorList>
    </citation>
    <scope>NUCLEOTIDE SEQUENCE</scope>
    <source>
        <strain evidence="10">Doubled-haploid Pahang</strain>
    </source>
</reference>
<evidence type="ECO:0000256" key="8">
    <source>
        <dbReference type="SAM" id="MobiDB-lite"/>
    </source>
</evidence>
<dbReference type="PANTHER" id="PTHR12809:SF2">
    <property type="entry name" value="MEDIATOR OF RNA POLYMERASE II TRANSCRIPTION SUBUNIT 14"/>
    <property type="match status" value="1"/>
</dbReference>
<dbReference type="GO" id="GO:0003712">
    <property type="term" value="F:transcription coregulator activity"/>
    <property type="evidence" value="ECO:0007669"/>
    <property type="project" value="UniProtKB-UniRule"/>
</dbReference>
<dbReference type="EMBL" id="HG996470">
    <property type="protein sequence ID" value="CAG1839588.1"/>
    <property type="molecule type" value="Genomic_DNA"/>
</dbReference>
<evidence type="ECO:0000259" key="9">
    <source>
        <dbReference type="Pfam" id="PF08638"/>
    </source>
</evidence>
<gene>
    <name evidence="10" type="ORF">GSMUA_277420.1</name>
</gene>
<protein>
    <recommendedName>
        <fullName evidence="7">Mediator of RNA polymerase II transcription subunit 14</fullName>
    </recommendedName>
    <alternativeName>
        <fullName evidence="7">Mediator complex subunit 14</fullName>
    </alternativeName>
</protein>
<comment type="similarity">
    <text evidence="2 7">Belongs to the Mediator complex subunit 14 family.</text>
</comment>
<comment type="function">
    <text evidence="7">Component of the Mediator complex, a coactivator involved in the regulated transcription of nearly all RNA polymerase II-dependent genes. Mediator functions as a bridge to convey information from gene-specific regulatory proteins to the basal RNA polymerase II transcription machinery. Mediator is recruited to promoters by direct interactions with regulatory proteins and serves as a scaffold for the assembly of a functional preinitiation complex with RNA polymerase II and the general transcription factors.</text>
</comment>
<evidence type="ECO:0000256" key="5">
    <source>
        <dbReference type="ARBA" id="ARBA00023163"/>
    </source>
</evidence>
<feature type="domain" description="Mediator complex subunit MED14 N-terminal" evidence="9">
    <location>
        <begin position="9"/>
        <end position="200"/>
    </location>
</feature>
<dbReference type="Pfam" id="PF08638">
    <property type="entry name" value="Med14"/>
    <property type="match status" value="1"/>
</dbReference>
<evidence type="ECO:0000256" key="1">
    <source>
        <dbReference type="ARBA" id="ARBA00004123"/>
    </source>
</evidence>
<keyword evidence="3 7" id="KW-0805">Transcription regulation</keyword>
<comment type="subunit">
    <text evidence="7">Component of the Mediator complex.</text>
</comment>
<dbReference type="PANTHER" id="PTHR12809">
    <property type="entry name" value="MEDIATOR COMPLEX SUBUNIT"/>
    <property type="match status" value="1"/>
</dbReference>
<evidence type="ECO:0000256" key="3">
    <source>
        <dbReference type="ARBA" id="ARBA00023015"/>
    </source>
</evidence>
<evidence type="ECO:0000256" key="4">
    <source>
        <dbReference type="ARBA" id="ARBA00023159"/>
    </source>
</evidence>
<keyword evidence="6 7" id="KW-0539">Nucleus</keyword>
<evidence type="ECO:0000256" key="7">
    <source>
        <dbReference type="RuleBase" id="RU365082"/>
    </source>
</evidence>
<accession>A0A8D7A2N3</accession>
<proteinExistence type="inferred from homology"/>
<comment type="subcellular location">
    <subcellularLocation>
        <location evidence="1 7">Nucleus</location>
    </subcellularLocation>
</comment>
<evidence type="ECO:0000256" key="2">
    <source>
        <dbReference type="ARBA" id="ARBA00007813"/>
    </source>
</evidence>